<evidence type="ECO:0000256" key="5">
    <source>
        <dbReference type="ARBA" id="ARBA00022655"/>
    </source>
</evidence>
<accession>A0A917KYK9</accession>
<evidence type="ECO:0000259" key="12">
    <source>
        <dbReference type="Pfam" id="PF08546"/>
    </source>
</evidence>
<comment type="caution">
    <text evidence="13">The sequence shown here is derived from an EMBL/GenBank/DDBJ whole genome shotgun (WGS) entry which is preliminary data.</text>
</comment>
<evidence type="ECO:0000256" key="10">
    <source>
        <dbReference type="RuleBase" id="RU362068"/>
    </source>
</evidence>
<dbReference type="NCBIfam" id="NF005089">
    <property type="entry name" value="PRK06522.1-4"/>
    <property type="match status" value="1"/>
</dbReference>
<dbReference type="PANTHER" id="PTHR21708:SF45">
    <property type="entry name" value="2-DEHYDROPANTOATE 2-REDUCTASE"/>
    <property type="match status" value="1"/>
</dbReference>
<comment type="pathway">
    <text evidence="1 10">Cofactor biosynthesis; (R)-pantothenate biosynthesis; (R)-pantoate from 3-methyl-2-oxobutanoate: step 2/2.</text>
</comment>
<dbReference type="GO" id="GO:0005737">
    <property type="term" value="C:cytoplasm"/>
    <property type="evidence" value="ECO:0007669"/>
    <property type="project" value="TreeGrafter"/>
</dbReference>
<gene>
    <name evidence="13" type="ORF">GCM10011320_50260</name>
</gene>
<feature type="domain" description="Ketopantoate reductase N-terminal" evidence="11">
    <location>
        <begin position="4"/>
        <end position="159"/>
    </location>
</feature>
<dbReference type="GO" id="GO:0008677">
    <property type="term" value="F:2-dehydropantoate 2-reductase activity"/>
    <property type="evidence" value="ECO:0007669"/>
    <property type="project" value="UniProtKB-EC"/>
</dbReference>
<dbReference type="Proteomes" id="UP000661507">
    <property type="component" value="Unassembled WGS sequence"/>
</dbReference>
<dbReference type="InterPro" id="IPR013332">
    <property type="entry name" value="KPR_N"/>
</dbReference>
<dbReference type="PANTHER" id="PTHR21708">
    <property type="entry name" value="PROBABLE 2-DEHYDROPANTOATE 2-REDUCTASE"/>
    <property type="match status" value="1"/>
</dbReference>
<comment type="catalytic activity">
    <reaction evidence="9 10">
        <text>(R)-pantoate + NADP(+) = 2-dehydropantoate + NADPH + H(+)</text>
        <dbReference type="Rhea" id="RHEA:16233"/>
        <dbReference type="ChEBI" id="CHEBI:11561"/>
        <dbReference type="ChEBI" id="CHEBI:15378"/>
        <dbReference type="ChEBI" id="CHEBI:15980"/>
        <dbReference type="ChEBI" id="CHEBI:57783"/>
        <dbReference type="ChEBI" id="CHEBI:58349"/>
        <dbReference type="EC" id="1.1.1.169"/>
    </reaction>
</comment>
<dbReference type="InterPro" id="IPR013752">
    <property type="entry name" value="KPA_reductase"/>
</dbReference>
<keyword evidence="6 10" id="KW-0521">NADP</keyword>
<dbReference type="GO" id="GO:0015940">
    <property type="term" value="P:pantothenate biosynthetic process"/>
    <property type="evidence" value="ECO:0007669"/>
    <property type="project" value="UniProtKB-KW"/>
</dbReference>
<keyword evidence="7 10" id="KW-0560">Oxidoreductase</keyword>
<dbReference type="RefSeq" id="WP_188971990.1">
    <property type="nucleotide sequence ID" value="NZ_BMKW01000014.1"/>
</dbReference>
<dbReference type="Gene3D" id="3.40.50.720">
    <property type="entry name" value="NAD(P)-binding Rossmann-like Domain"/>
    <property type="match status" value="1"/>
</dbReference>
<evidence type="ECO:0000256" key="3">
    <source>
        <dbReference type="ARBA" id="ARBA00013014"/>
    </source>
</evidence>
<dbReference type="InterPro" id="IPR051402">
    <property type="entry name" value="KPR-Related"/>
</dbReference>
<dbReference type="EC" id="1.1.1.169" evidence="3 10"/>
<sequence>MTRICVFGAGAIGSHLATRAALGGAEVSVIARGPHLEAMKANGITLHAHDGIKTVKVQAAATAAEIGPVDAVLITTKVPALPIAAEAIGPLLGPDTPVAFVTNGIPWWYFLRHGGAQEGRRLPLLDPNGVIERLVGIERTIGGVVYSASEVTAPGVVKSEHADIRLILGEPDGSISERARVIAGFIAAGGMPTPVVEDIRRTVWAKLMGNITSGPLCILSRSHMMGTLANPAIFAAAVRVAEEGAALAKAYGCDVGTGAEGRMRRSATIAHKPSILQDLELGRAMEIDALMTVPLQMAKEAGVPMPTFELTAGLATLAATAAGLYAPPAA</sequence>
<evidence type="ECO:0000256" key="2">
    <source>
        <dbReference type="ARBA" id="ARBA00007870"/>
    </source>
</evidence>
<evidence type="ECO:0000256" key="6">
    <source>
        <dbReference type="ARBA" id="ARBA00022857"/>
    </source>
</evidence>
<dbReference type="InterPro" id="IPR008927">
    <property type="entry name" value="6-PGluconate_DH-like_C_sf"/>
</dbReference>
<dbReference type="SUPFAM" id="SSF51735">
    <property type="entry name" value="NAD(P)-binding Rossmann-fold domains"/>
    <property type="match status" value="1"/>
</dbReference>
<evidence type="ECO:0000256" key="4">
    <source>
        <dbReference type="ARBA" id="ARBA00019465"/>
    </source>
</evidence>
<evidence type="ECO:0000313" key="13">
    <source>
        <dbReference type="EMBL" id="GGJ36412.1"/>
    </source>
</evidence>
<comment type="function">
    <text evidence="10">Catalyzes the NADPH-dependent reduction of ketopantoate into pantoic acid.</text>
</comment>
<dbReference type="InterPro" id="IPR003710">
    <property type="entry name" value="ApbA"/>
</dbReference>
<evidence type="ECO:0000256" key="1">
    <source>
        <dbReference type="ARBA" id="ARBA00004994"/>
    </source>
</evidence>
<reference evidence="13" key="2">
    <citation type="submission" date="2020-09" db="EMBL/GenBank/DDBJ databases">
        <authorList>
            <person name="Sun Q."/>
            <person name="Zhou Y."/>
        </authorList>
    </citation>
    <scope>NUCLEOTIDE SEQUENCE</scope>
    <source>
        <strain evidence="13">CGMCC 1.3617</strain>
    </source>
</reference>
<dbReference type="InterPro" id="IPR036291">
    <property type="entry name" value="NAD(P)-bd_dom_sf"/>
</dbReference>
<name>A0A917KYK9_9PROT</name>
<keyword evidence="14" id="KW-1185">Reference proteome</keyword>
<comment type="similarity">
    <text evidence="2 10">Belongs to the ketopantoate reductase family.</text>
</comment>
<dbReference type="Pfam" id="PF08546">
    <property type="entry name" value="ApbA_C"/>
    <property type="match status" value="1"/>
</dbReference>
<evidence type="ECO:0000256" key="8">
    <source>
        <dbReference type="ARBA" id="ARBA00032024"/>
    </source>
</evidence>
<evidence type="ECO:0000256" key="9">
    <source>
        <dbReference type="ARBA" id="ARBA00048793"/>
    </source>
</evidence>
<dbReference type="NCBIfam" id="TIGR00745">
    <property type="entry name" value="apbA_panE"/>
    <property type="match status" value="1"/>
</dbReference>
<dbReference type="Pfam" id="PF02558">
    <property type="entry name" value="ApbA"/>
    <property type="match status" value="1"/>
</dbReference>
<dbReference type="AlphaFoldDB" id="A0A917KYK9"/>
<keyword evidence="5 10" id="KW-0566">Pantothenate biosynthesis</keyword>
<evidence type="ECO:0000256" key="7">
    <source>
        <dbReference type="ARBA" id="ARBA00023002"/>
    </source>
</evidence>
<feature type="domain" description="Ketopantoate reductase C-terminal" evidence="12">
    <location>
        <begin position="198"/>
        <end position="314"/>
    </location>
</feature>
<protein>
    <recommendedName>
        <fullName evidence="4 10">2-dehydropantoate 2-reductase</fullName>
        <ecNumber evidence="3 10">1.1.1.169</ecNumber>
    </recommendedName>
    <alternativeName>
        <fullName evidence="8 10">Ketopantoate reductase</fullName>
    </alternativeName>
</protein>
<dbReference type="SUPFAM" id="SSF48179">
    <property type="entry name" value="6-phosphogluconate dehydrogenase C-terminal domain-like"/>
    <property type="match status" value="1"/>
</dbReference>
<evidence type="ECO:0000313" key="14">
    <source>
        <dbReference type="Proteomes" id="UP000661507"/>
    </source>
</evidence>
<evidence type="ECO:0000259" key="11">
    <source>
        <dbReference type="Pfam" id="PF02558"/>
    </source>
</evidence>
<dbReference type="Gene3D" id="1.10.1040.10">
    <property type="entry name" value="N-(1-d-carboxylethyl)-l-norvaline Dehydrogenase, domain 2"/>
    <property type="match status" value="1"/>
</dbReference>
<dbReference type="InterPro" id="IPR013328">
    <property type="entry name" value="6PGD_dom2"/>
</dbReference>
<reference evidence="13" key="1">
    <citation type="journal article" date="2014" name="Int. J. Syst. Evol. Microbiol.">
        <title>Complete genome sequence of Corynebacterium casei LMG S-19264T (=DSM 44701T), isolated from a smear-ripened cheese.</title>
        <authorList>
            <consortium name="US DOE Joint Genome Institute (JGI-PGF)"/>
            <person name="Walter F."/>
            <person name="Albersmeier A."/>
            <person name="Kalinowski J."/>
            <person name="Ruckert C."/>
        </authorList>
    </citation>
    <scope>NUCLEOTIDE SEQUENCE</scope>
    <source>
        <strain evidence="13">CGMCC 1.3617</strain>
    </source>
</reference>
<organism evidence="13 14">
    <name type="scientific">Neoroseomonas lacus</name>
    <dbReference type="NCBI Taxonomy" id="287609"/>
    <lineage>
        <taxon>Bacteria</taxon>
        <taxon>Pseudomonadati</taxon>
        <taxon>Pseudomonadota</taxon>
        <taxon>Alphaproteobacteria</taxon>
        <taxon>Acetobacterales</taxon>
        <taxon>Acetobacteraceae</taxon>
        <taxon>Neoroseomonas</taxon>
    </lineage>
</organism>
<dbReference type="EMBL" id="BMKW01000014">
    <property type="protein sequence ID" value="GGJ36412.1"/>
    <property type="molecule type" value="Genomic_DNA"/>
</dbReference>
<proteinExistence type="inferred from homology"/>